<name>A0A2S1LBR6_9FLAO</name>
<evidence type="ECO:0000313" key="2">
    <source>
        <dbReference type="EMBL" id="AWG21193.1"/>
    </source>
</evidence>
<dbReference type="Pfam" id="PF01541">
    <property type="entry name" value="GIY-YIG"/>
    <property type="match status" value="1"/>
</dbReference>
<proteinExistence type="predicted"/>
<dbReference type="PROSITE" id="PS50164">
    <property type="entry name" value="GIY_YIG"/>
    <property type="match status" value="1"/>
</dbReference>
<dbReference type="OrthoDB" id="1495241at2"/>
<evidence type="ECO:0000313" key="3">
    <source>
        <dbReference type="Proteomes" id="UP000244527"/>
    </source>
</evidence>
<dbReference type="RefSeq" id="WP_108740143.1">
    <property type="nucleotide sequence ID" value="NZ_CP020918.1"/>
</dbReference>
<dbReference type="SUPFAM" id="SSF82771">
    <property type="entry name" value="GIY-YIG endonuclease"/>
    <property type="match status" value="1"/>
</dbReference>
<dbReference type="EMBL" id="CP020918">
    <property type="protein sequence ID" value="AWG21193.1"/>
    <property type="molecule type" value="Genomic_DNA"/>
</dbReference>
<dbReference type="InterPro" id="IPR035901">
    <property type="entry name" value="GIY-YIG_endonuc_sf"/>
</dbReference>
<feature type="domain" description="GIY-YIG" evidence="1">
    <location>
        <begin position="1"/>
        <end position="75"/>
    </location>
</feature>
<dbReference type="Proteomes" id="UP000244527">
    <property type="component" value="Chromosome"/>
</dbReference>
<dbReference type="AlphaFoldDB" id="A0A2S1LBR6"/>
<keyword evidence="3" id="KW-1185">Reference proteome</keyword>
<dbReference type="Gene3D" id="3.40.1440.10">
    <property type="entry name" value="GIY-YIG endonuclease"/>
    <property type="match status" value="1"/>
</dbReference>
<accession>A0A2S1LBR6</accession>
<organism evidence="2 3">
    <name type="scientific">Flavobacterium faecale</name>
    <dbReference type="NCBI Taxonomy" id="1355330"/>
    <lineage>
        <taxon>Bacteria</taxon>
        <taxon>Pseudomonadati</taxon>
        <taxon>Bacteroidota</taxon>
        <taxon>Flavobacteriia</taxon>
        <taxon>Flavobacteriales</taxon>
        <taxon>Flavobacteriaceae</taxon>
        <taxon>Flavobacterium</taxon>
    </lineage>
</organism>
<protein>
    <submittedName>
        <fullName evidence="2">Excinuclease ABC subunit C</fullName>
    </submittedName>
</protein>
<dbReference type="KEGG" id="ffa:FFWV33_06405"/>
<gene>
    <name evidence="2" type="ORF">FFWV33_06405</name>
</gene>
<dbReference type="InterPro" id="IPR000305">
    <property type="entry name" value="GIY-YIG_endonuc"/>
</dbReference>
<evidence type="ECO:0000259" key="1">
    <source>
        <dbReference type="PROSITE" id="PS50164"/>
    </source>
</evidence>
<sequence>MSNILYSKSTDKFYIGETHDIAQRVEKHNHHSYDNSYTKIASDWNLVLEFNCINKSEALFLEKFIKKMKSKKFIEKIILNPDLLADISSKNNI</sequence>
<reference evidence="2 3" key="1">
    <citation type="submission" date="2017-04" db="EMBL/GenBank/DDBJ databases">
        <title>Compelte genome sequence of WV33.</title>
        <authorList>
            <person name="Lee P.C."/>
        </authorList>
    </citation>
    <scope>NUCLEOTIDE SEQUENCE [LARGE SCALE GENOMIC DNA]</scope>
    <source>
        <strain evidence="2 3">WV33</strain>
    </source>
</reference>